<sequence length="209" mass="23402">MIEPTPARGQGFFSCVKDDAMASAAWEVLDVSVEHANPWFQVWRRQIRLPDGSLIRYFSAQYDRSAVGVLALNAGKALLVRQYRVLIDREVWAIPAGGVDVGETSLAAAGRELLEETGHAALALRPLIAFYPTYGSSNQLFEIFLAERTERRCEQIDGNEVLETGWFDGGEVMEMIARNEIPDSLSLVPLLLAMRQGLLAEAERWHRIR</sequence>
<dbReference type="InterPro" id="IPR015797">
    <property type="entry name" value="NUDIX_hydrolase-like_dom_sf"/>
</dbReference>
<dbReference type="InterPro" id="IPR020084">
    <property type="entry name" value="NUDIX_hydrolase_CS"/>
</dbReference>
<dbReference type="PROSITE" id="PS51462">
    <property type="entry name" value="NUDIX"/>
    <property type="match status" value="1"/>
</dbReference>
<evidence type="ECO:0000256" key="7">
    <source>
        <dbReference type="ARBA" id="ARBA00032272"/>
    </source>
</evidence>
<dbReference type="PROSITE" id="PS00893">
    <property type="entry name" value="NUDIX_BOX"/>
    <property type="match status" value="1"/>
</dbReference>
<comment type="similarity">
    <text evidence="3">Belongs to the Nudix hydrolase family. NudK subfamily.</text>
</comment>
<keyword evidence="5 9" id="KW-0378">Hydrolase</keyword>
<comment type="catalytic activity">
    <reaction evidence="1">
        <text>GDP-alpha-D-mannose + H2O = alpha-D-mannose 1-phosphate + GMP + 2 H(+)</text>
        <dbReference type="Rhea" id="RHEA:27978"/>
        <dbReference type="ChEBI" id="CHEBI:15377"/>
        <dbReference type="ChEBI" id="CHEBI:15378"/>
        <dbReference type="ChEBI" id="CHEBI:57527"/>
        <dbReference type="ChEBI" id="CHEBI:58115"/>
        <dbReference type="ChEBI" id="CHEBI:58409"/>
    </reaction>
</comment>
<evidence type="ECO:0000256" key="1">
    <source>
        <dbReference type="ARBA" id="ARBA00000847"/>
    </source>
</evidence>
<dbReference type="CDD" id="cd03424">
    <property type="entry name" value="NUDIX_ADPRase_Nudt5_UGPPase_Nudt14"/>
    <property type="match status" value="1"/>
</dbReference>
<gene>
    <name evidence="9" type="ORF">QCL97_009435</name>
</gene>
<dbReference type="Proteomes" id="UP001224516">
    <property type="component" value="Unassembled WGS sequence"/>
</dbReference>
<dbReference type="RefSeq" id="WP_307913619.1">
    <property type="nucleotide sequence ID" value="NZ_JAVFJF020000015.1"/>
</dbReference>
<organism evidence="9 10">
    <name type="scientific">Chromobacterium amazonense</name>
    <dbReference type="NCBI Taxonomy" id="1382803"/>
    <lineage>
        <taxon>Bacteria</taxon>
        <taxon>Pseudomonadati</taxon>
        <taxon>Pseudomonadota</taxon>
        <taxon>Betaproteobacteria</taxon>
        <taxon>Neisseriales</taxon>
        <taxon>Chromobacteriaceae</taxon>
        <taxon>Chromobacterium</taxon>
    </lineage>
</organism>
<evidence type="ECO:0000313" key="10">
    <source>
        <dbReference type="Proteomes" id="UP001224516"/>
    </source>
</evidence>
<dbReference type="PANTHER" id="PTHR11839">
    <property type="entry name" value="UDP/ADP-SUGAR PYROPHOSPHATASE"/>
    <property type="match status" value="1"/>
</dbReference>
<dbReference type="Gene3D" id="3.90.79.10">
    <property type="entry name" value="Nucleoside Triphosphate Pyrophosphohydrolase"/>
    <property type="match status" value="1"/>
</dbReference>
<keyword evidence="10" id="KW-1185">Reference proteome</keyword>
<proteinExistence type="inferred from homology"/>
<evidence type="ECO:0000256" key="6">
    <source>
        <dbReference type="ARBA" id="ARBA00032162"/>
    </source>
</evidence>
<evidence type="ECO:0000256" key="3">
    <source>
        <dbReference type="ARBA" id="ARBA00007275"/>
    </source>
</evidence>
<comment type="cofactor">
    <cofactor evidence="2">
        <name>Mg(2+)</name>
        <dbReference type="ChEBI" id="CHEBI:18420"/>
    </cofactor>
</comment>
<dbReference type="GO" id="GO:0016787">
    <property type="term" value="F:hydrolase activity"/>
    <property type="evidence" value="ECO:0007669"/>
    <property type="project" value="UniProtKB-KW"/>
</dbReference>
<dbReference type="Pfam" id="PF00293">
    <property type="entry name" value="NUDIX"/>
    <property type="match status" value="1"/>
</dbReference>
<protein>
    <recommendedName>
        <fullName evidence="4">GDP-mannose pyrophosphatase</fullName>
    </recommendedName>
    <alternativeName>
        <fullName evidence="6">GDP-mannose hydrolase</fullName>
    </alternativeName>
    <alternativeName>
        <fullName evidence="7">GDPMK</fullName>
    </alternativeName>
</protein>
<evidence type="ECO:0000256" key="4">
    <source>
        <dbReference type="ARBA" id="ARBA00016377"/>
    </source>
</evidence>
<dbReference type="PANTHER" id="PTHR11839:SF18">
    <property type="entry name" value="NUDIX HYDROLASE DOMAIN-CONTAINING PROTEIN"/>
    <property type="match status" value="1"/>
</dbReference>
<dbReference type="EMBL" id="JAVFJF020000015">
    <property type="protein sequence ID" value="MEJ8674944.1"/>
    <property type="molecule type" value="Genomic_DNA"/>
</dbReference>
<reference evidence="9 10" key="1">
    <citation type="submission" date="2023-12" db="EMBL/GenBank/DDBJ databases">
        <title>Evaluation and characterization of a potential secondary metabolite violacein from indigenous Chromobacterium amazonense SAM215.</title>
        <authorList>
            <person name="Tarafdar M.R."/>
            <person name="Abedin S.M."/>
            <person name="Atiqua A."/>
            <person name="Saha A."/>
            <person name="Khan S.N."/>
        </authorList>
    </citation>
    <scope>NUCLEOTIDE SEQUENCE [LARGE SCALE GENOMIC DNA]</scope>
    <source>
        <strain evidence="9 10">SAM215</strain>
    </source>
</reference>
<name>A0ABU8V1G4_9NEIS</name>
<feature type="domain" description="Nudix hydrolase" evidence="8">
    <location>
        <begin position="62"/>
        <end position="189"/>
    </location>
</feature>
<dbReference type="SUPFAM" id="SSF55811">
    <property type="entry name" value="Nudix"/>
    <property type="match status" value="1"/>
</dbReference>
<evidence type="ECO:0000256" key="5">
    <source>
        <dbReference type="ARBA" id="ARBA00022801"/>
    </source>
</evidence>
<comment type="caution">
    <text evidence="9">The sequence shown here is derived from an EMBL/GenBank/DDBJ whole genome shotgun (WGS) entry which is preliminary data.</text>
</comment>
<evidence type="ECO:0000313" key="9">
    <source>
        <dbReference type="EMBL" id="MEJ8674944.1"/>
    </source>
</evidence>
<accession>A0ABU8V1G4</accession>
<evidence type="ECO:0000259" key="8">
    <source>
        <dbReference type="PROSITE" id="PS51462"/>
    </source>
</evidence>
<evidence type="ECO:0000256" key="2">
    <source>
        <dbReference type="ARBA" id="ARBA00001946"/>
    </source>
</evidence>
<dbReference type="InterPro" id="IPR000086">
    <property type="entry name" value="NUDIX_hydrolase_dom"/>
</dbReference>